<evidence type="ECO:0000313" key="2">
    <source>
        <dbReference type="EMBL" id="SPH20151.1"/>
    </source>
</evidence>
<dbReference type="Proteomes" id="UP000244880">
    <property type="component" value="Unassembled WGS sequence"/>
</dbReference>
<feature type="compositionally biased region" description="Basic and acidic residues" evidence="1">
    <location>
        <begin position="62"/>
        <end position="71"/>
    </location>
</feature>
<protein>
    <submittedName>
        <fullName evidence="2">Uncharacterized protein</fullName>
    </submittedName>
</protein>
<feature type="compositionally biased region" description="Polar residues" evidence="1">
    <location>
        <begin position="44"/>
        <end position="56"/>
    </location>
</feature>
<proteinExistence type="predicted"/>
<feature type="region of interest" description="Disordered" evidence="1">
    <location>
        <begin position="44"/>
        <end position="82"/>
    </location>
</feature>
<organism evidence="2 3">
    <name type="scientific">Ascidiaceihabitans donghaensis</name>
    <dbReference type="NCBI Taxonomy" id="1510460"/>
    <lineage>
        <taxon>Bacteria</taxon>
        <taxon>Pseudomonadati</taxon>
        <taxon>Pseudomonadota</taxon>
        <taxon>Alphaproteobacteria</taxon>
        <taxon>Rhodobacterales</taxon>
        <taxon>Paracoccaceae</taxon>
        <taxon>Ascidiaceihabitans</taxon>
    </lineage>
</organism>
<sequence length="82" mass="9469">MDPVTQKIKTAPILLGIQPEACATFDALSVTTFYKLFLNTPQTRPSAASYMSQHQTKGYPPEQERRHENEHTLYQVHHTDRR</sequence>
<evidence type="ECO:0000313" key="3">
    <source>
        <dbReference type="Proteomes" id="UP000244880"/>
    </source>
</evidence>
<evidence type="ECO:0000256" key="1">
    <source>
        <dbReference type="SAM" id="MobiDB-lite"/>
    </source>
</evidence>
<accession>A0A2R8BAR6</accession>
<reference evidence="2 3" key="1">
    <citation type="submission" date="2018-03" db="EMBL/GenBank/DDBJ databases">
        <authorList>
            <person name="Keele B.F."/>
        </authorList>
    </citation>
    <scope>NUCLEOTIDE SEQUENCE [LARGE SCALE GENOMIC DNA]</scope>
    <source>
        <strain evidence="2 3">CECT 8599</strain>
    </source>
</reference>
<keyword evidence="3" id="KW-1185">Reference proteome</keyword>
<dbReference type="EMBL" id="OMOR01000001">
    <property type="protein sequence ID" value="SPH20151.1"/>
    <property type="molecule type" value="Genomic_DNA"/>
</dbReference>
<dbReference type="AlphaFoldDB" id="A0A2R8BAR6"/>
<gene>
    <name evidence="2" type="ORF">ASD8599_00889</name>
</gene>
<name>A0A2R8BAR6_9RHOB</name>